<reference evidence="8 9" key="1">
    <citation type="journal article" date="2012" name="PLoS Pathog.">
        <title>Diverse lifestyles and strategies of plant pathogenesis encoded in the genomes of eighteen Dothideomycetes fungi.</title>
        <authorList>
            <person name="Ohm R.A."/>
            <person name="Feau N."/>
            <person name="Henrissat B."/>
            <person name="Schoch C.L."/>
            <person name="Horwitz B.A."/>
            <person name="Barry K.W."/>
            <person name="Condon B.J."/>
            <person name="Copeland A.C."/>
            <person name="Dhillon B."/>
            <person name="Glaser F."/>
            <person name="Hesse C.N."/>
            <person name="Kosti I."/>
            <person name="LaButti K."/>
            <person name="Lindquist E.A."/>
            <person name="Lucas S."/>
            <person name="Salamov A.A."/>
            <person name="Bradshaw R.E."/>
            <person name="Ciuffetti L."/>
            <person name="Hamelin R.C."/>
            <person name="Kema G.H.J."/>
            <person name="Lawrence C."/>
            <person name="Scott J.A."/>
            <person name="Spatafora J.W."/>
            <person name="Turgeon B.G."/>
            <person name="de Wit P.J.G.M."/>
            <person name="Zhong S."/>
            <person name="Goodwin S.B."/>
            <person name="Grigoriev I.V."/>
        </authorList>
    </citation>
    <scope>NUCLEOTIDE SEQUENCE [LARGE SCALE GENOMIC DNA]</scope>
    <source>
        <strain evidence="8 9">CIRAD86</strain>
    </source>
</reference>
<keyword evidence="9" id="KW-1185">Reference proteome</keyword>
<sequence>EQNWPANKTEWTRVKTHPTCMKIVSRAANRVFAGKTLCRNPEFLEHCRLYAVSVFKTGAIMRTVPKLLQPIAGPILTRGMRKHFQICSNIAVPEIRRRLAHLQGHTKDPNYEVPNDALQWLLVDCIELAKSNPHELDENLLVRRLLLLNMVAIHTTSMVISNTLLDLYTSPSKEEYLSGLREECERVLSQHNGIWTKEAINSLLRIDSTIRESMRYSNLADLGMKRQVIHPNGITLADGTHFPHGIRLAAPTYSIHLDPKFYPERPDSWDAFRFSRPREDYLGKISAGADPDRLQRSLALKNSALIATGCEWLAFGHGRHACPGRFFASQEMKLLLALVVMKYEVRIEGGKRPENWRINGAVVPRDEVEMFVRLR</sequence>
<dbReference type="EMBL" id="KB446558">
    <property type="protein sequence ID" value="EME83697.1"/>
    <property type="molecule type" value="Genomic_DNA"/>
</dbReference>
<dbReference type="AlphaFoldDB" id="M3B2T5"/>
<evidence type="ECO:0000313" key="8">
    <source>
        <dbReference type="EMBL" id="EME83697.1"/>
    </source>
</evidence>
<evidence type="ECO:0000256" key="4">
    <source>
        <dbReference type="ARBA" id="ARBA00023002"/>
    </source>
</evidence>
<keyword evidence="7" id="KW-0503">Monooxygenase</keyword>
<keyword evidence="5 6" id="KW-0408">Iron</keyword>
<feature type="non-terminal residue" evidence="8">
    <location>
        <position position="1"/>
    </location>
</feature>
<accession>M3B2T5</accession>
<dbReference type="GO" id="GO:0004497">
    <property type="term" value="F:monooxygenase activity"/>
    <property type="evidence" value="ECO:0007669"/>
    <property type="project" value="UniProtKB-KW"/>
</dbReference>
<evidence type="ECO:0000256" key="5">
    <source>
        <dbReference type="ARBA" id="ARBA00023004"/>
    </source>
</evidence>
<evidence type="ECO:0000256" key="1">
    <source>
        <dbReference type="ARBA" id="ARBA00001971"/>
    </source>
</evidence>
<comment type="similarity">
    <text evidence="2 7">Belongs to the cytochrome P450 family.</text>
</comment>
<evidence type="ECO:0008006" key="10">
    <source>
        <dbReference type="Google" id="ProtNLM"/>
    </source>
</evidence>
<dbReference type="PROSITE" id="PS00086">
    <property type="entry name" value="CYTOCHROME_P450"/>
    <property type="match status" value="1"/>
</dbReference>
<dbReference type="GO" id="GO:0005506">
    <property type="term" value="F:iron ion binding"/>
    <property type="evidence" value="ECO:0007669"/>
    <property type="project" value="InterPro"/>
</dbReference>
<dbReference type="GO" id="GO:0020037">
    <property type="term" value="F:heme binding"/>
    <property type="evidence" value="ECO:0007669"/>
    <property type="project" value="InterPro"/>
</dbReference>
<dbReference type="HOGENOM" id="CLU_022195_9_2_1"/>
<feature type="binding site" description="axial binding residue" evidence="6">
    <location>
        <position position="322"/>
    </location>
    <ligand>
        <name>heme</name>
        <dbReference type="ChEBI" id="CHEBI:30413"/>
    </ligand>
    <ligandPart>
        <name>Fe</name>
        <dbReference type="ChEBI" id="CHEBI:18248"/>
    </ligandPart>
</feature>
<evidence type="ECO:0000256" key="6">
    <source>
        <dbReference type="PIRSR" id="PIRSR602403-1"/>
    </source>
</evidence>
<dbReference type="Gene3D" id="1.10.630.10">
    <property type="entry name" value="Cytochrome P450"/>
    <property type="match status" value="1"/>
</dbReference>
<keyword evidence="3 6" id="KW-0479">Metal-binding</keyword>
<dbReference type="PANTHER" id="PTHR46206">
    <property type="entry name" value="CYTOCHROME P450"/>
    <property type="match status" value="1"/>
</dbReference>
<dbReference type="InterPro" id="IPR017972">
    <property type="entry name" value="Cyt_P450_CS"/>
</dbReference>
<keyword evidence="6 7" id="KW-0349">Heme</keyword>
<evidence type="ECO:0000256" key="2">
    <source>
        <dbReference type="ARBA" id="ARBA00010617"/>
    </source>
</evidence>
<dbReference type="GeneID" id="19331052"/>
<dbReference type="PRINTS" id="PR00465">
    <property type="entry name" value="EP450IV"/>
</dbReference>
<dbReference type="KEGG" id="pfj:MYCFIDRAFT_137369"/>
<dbReference type="SUPFAM" id="SSF48264">
    <property type="entry name" value="Cytochrome P450"/>
    <property type="match status" value="1"/>
</dbReference>
<dbReference type="VEuPathDB" id="FungiDB:MYCFIDRAFT_137369"/>
<proteinExistence type="inferred from homology"/>
<dbReference type="eggNOG" id="KOG0159">
    <property type="taxonomic scope" value="Eukaryota"/>
</dbReference>
<keyword evidence="4 7" id="KW-0560">Oxidoreductase</keyword>
<dbReference type="Proteomes" id="UP000016932">
    <property type="component" value="Unassembled WGS sequence"/>
</dbReference>
<dbReference type="Pfam" id="PF00067">
    <property type="entry name" value="p450"/>
    <property type="match status" value="1"/>
</dbReference>
<dbReference type="OrthoDB" id="1844152at2759"/>
<dbReference type="InterPro" id="IPR036396">
    <property type="entry name" value="Cyt_P450_sf"/>
</dbReference>
<evidence type="ECO:0000256" key="3">
    <source>
        <dbReference type="ARBA" id="ARBA00022723"/>
    </source>
</evidence>
<dbReference type="GO" id="GO:0016705">
    <property type="term" value="F:oxidoreductase activity, acting on paired donors, with incorporation or reduction of molecular oxygen"/>
    <property type="evidence" value="ECO:0007669"/>
    <property type="project" value="InterPro"/>
</dbReference>
<dbReference type="InterPro" id="IPR002403">
    <property type="entry name" value="Cyt_P450_E_grp-IV"/>
</dbReference>
<gene>
    <name evidence="8" type="ORF">MYCFIDRAFT_137369</name>
</gene>
<name>M3B2T5_PSEFD</name>
<dbReference type="CDD" id="cd11041">
    <property type="entry name" value="CYP503A1-like"/>
    <property type="match status" value="1"/>
</dbReference>
<comment type="cofactor">
    <cofactor evidence="1 6">
        <name>heme</name>
        <dbReference type="ChEBI" id="CHEBI:30413"/>
    </cofactor>
</comment>
<evidence type="ECO:0000256" key="7">
    <source>
        <dbReference type="RuleBase" id="RU000461"/>
    </source>
</evidence>
<evidence type="ECO:0000313" key="9">
    <source>
        <dbReference type="Proteomes" id="UP000016932"/>
    </source>
</evidence>
<dbReference type="InterPro" id="IPR001128">
    <property type="entry name" value="Cyt_P450"/>
</dbReference>
<protein>
    <recommendedName>
        <fullName evidence="10">Cytochrome P450 monooxygenase</fullName>
    </recommendedName>
</protein>
<dbReference type="RefSeq" id="XP_007926860.1">
    <property type="nucleotide sequence ID" value="XM_007928669.1"/>
</dbReference>
<organism evidence="8 9">
    <name type="scientific">Pseudocercospora fijiensis (strain CIRAD86)</name>
    <name type="common">Black leaf streak disease fungus</name>
    <name type="synonym">Mycosphaerella fijiensis</name>
    <dbReference type="NCBI Taxonomy" id="383855"/>
    <lineage>
        <taxon>Eukaryota</taxon>
        <taxon>Fungi</taxon>
        <taxon>Dikarya</taxon>
        <taxon>Ascomycota</taxon>
        <taxon>Pezizomycotina</taxon>
        <taxon>Dothideomycetes</taxon>
        <taxon>Dothideomycetidae</taxon>
        <taxon>Mycosphaerellales</taxon>
        <taxon>Mycosphaerellaceae</taxon>
        <taxon>Pseudocercospora</taxon>
    </lineage>
</organism>